<protein>
    <submittedName>
        <fullName evidence="2">Spore cortex biosynthesis protein YabQ</fullName>
    </submittedName>
</protein>
<feature type="transmembrane region" description="Helical" evidence="1">
    <location>
        <begin position="6"/>
        <end position="25"/>
    </location>
</feature>
<dbReference type="NCBIfam" id="TIGR02893">
    <property type="entry name" value="spore_yabQ"/>
    <property type="match status" value="1"/>
</dbReference>
<feature type="transmembrane region" description="Helical" evidence="1">
    <location>
        <begin position="65"/>
        <end position="81"/>
    </location>
</feature>
<dbReference type="InterPro" id="IPR019074">
    <property type="entry name" value="YabQ"/>
</dbReference>
<sequence length="159" mass="18263">MANENLFLFYALLMGIFITFLYDILRILRRVLPHSGFWVSVEDLCFWAYCAAEVFLLLYHESNGTLRWFAVLGAMTGMVLYKKLVSPFFVKYVSLLLGRVLFALGKISCFLARPFLWAAKALKNRAGKAKKSLSRQGRRGGRLLKKKLTLLVKMLKMTL</sequence>
<reference evidence="2" key="2">
    <citation type="submission" date="2021-04" db="EMBL/GenBank/DDBJ databases">
        <authorList>
            <person name="Gilroy R."/>
        </authorList>
    </citation>
    <scope>NUCLEOTIDE SEQUENCE</scope>
    <source>
        <strain evidence="2">CHK195-6426</strain>
    </source>
</reference>
<dbReference type="RefSeq" id="WP_318704731.1">
    <property type="nucleotide sequence ID" value="NZ_CALWMU010000011.1"/>
</dbReference>
<keyword evidence="1" id="KW-1133">Transmembrane helix</keyword>
<evidence type="ECO:0000313" key="3">
    <source>
        <dbReference type="Proteomes" id="UP000824265"/>
    </source>
</evidence>
<organism evidence="2 3">
    <name type="scientific">Candidatus Acetatifactor stercoripullorum</name>
    <dbReference type="NCBI Taxonomy" id="2838414"/>
    <lineage>
        <taxon>Bacteria</taxon>
        <taxon>Bacillati</taxon>
        <taxon>Bacillota</taxon>
        <taxon>Clostridia</taxon>
        <taxon>Lachnospirales</taxon>
        <taxon>Lachnospiraceae</taxon>
        <taxon>Acetatifactor</taxon>
    </lineage>
</organism>
<dbReference type="AlphaFoldDB" id="A0A9D1R3G7"/>
<feature type="transmembrane region" description="Helical" evidence="1">
    <location>
        <begin position="93"/>
        <end position="116"/>
    </location>
</feature>
<keyword evidence="1" id="KW-0472">Membrane</keyword>
<keyword evidence="1" id="KW-0812">Transmembrane</keyword>
<comment type="caution">
    <text evidence="2">The sequence shown here is derived from an EMBL/GenBank/DDBJ whole genome shotgun (WGS) entry which is preliminary data.</text>
</comment>
<evidence type="ECO:0000313" key="2">
    <source>
        <dbReference type="EMBL" id="HIW80991.1"/>
    </source>
</evidence>
<name>A0A9D1R3G7_9FIRM</name>
<accession>A0A9D1R3G7</accession>
<dbReference type="EMBL" id="DXGH01000030">
    <property type="protein sequence ID" value="HIW80991.1"/>
    <property type="molecule type" value="Genomic_DNA"/>
</dbReference>
<proteinExistence type="predicted"/>
<dbReference type="Proteomes" id="UP000824265">
    <property type="component" value="Unassembled WGS sequence"/>
</dbReference>
<evidence type="ECO:0000256" key="1">
    <source>
        <dbReference type="SAM" id="Phobius"/>
    </source>
</evidence>
<feature type="transmembrane region" description="Helical" evidence="1">
    <location>
        <begin position="37"/>
        <end position="59"/>
    </location>
</feature>
<gene>
    <name evidence="2" type="ORF">H9742_05575</name>
</gene>
<reference evidence="2" key="1">
    <citation type="journal article" date="2021" name="PeerJ">
        <title>Extensive microbial diversity within the chicken gut microbiome revealed by metagenomics and culture.</title>
        <authorList>
            <person name="Gilroy R."/>
            <person name="Ravi A."/>
            <person name="Getino M."/>
            <person name="Pursley I."/>
            <person name="Horton D.L."/>
            <person name="Alikhan N.F."/>
            <person name="Baker D."/>
            <person name="Gharbi K."/>
            <person name="Hall N."/>
            <person name="Watson M."/>
            <person name="Adriaenssens E.M."/>
            <person name="Foster-Nyarko E."/>
            <person name="Jarju S."/>
            <person name="Secka A."/>
            <person name="Antonio M."/>
            <person name="Oren A."/>
            <person name="Chaudhuri R.R."/>
            <person name="La Ragione R."/>
            <person name="Hildebrand F."/>
            <person name="Pallen M.J."/>
        </authorList>
    </citation>
    <scope>NUCLEOTIDE SEQUENCE</scope>
    <source>
        <strain evidence="2">CHK195-6426</strain>
    </source>
</reference>
<dbReference type="Pfam" id="PF09578">
    <property type="entry name" value="Spore_YabQ"/>
    <property type="match status" value="1"/>
</dbReference>